<accession>A0ABS3D2R7</accession>
<evidence type="ECO:0000256" key="1">
    <source>
        <dbReference type="SAM" id="MobiDB-lite"/>
    </source>
</evidence>
<organism evidence="2 3">
    <name type="scientific">Bowmanella yangjiangensis</name>
    <dbReference type="NCBI Taxonomy" id="2811230"/>
    <lineage>
        <taxon>Bacteria</taxon>
        <taxon>Pseudomonadati</taxon>
        <taxon>Pseudomonadota</taxon>
        <taxon>Gammaproteobacteria</taxon>
        <taxon>Alteromonadales</taxon>
        <taxon>Alteromonadaceae</taxon>
        <taxon>Bowmanella</taxon>
    </lineage>
</organism>
<feature type="region of interest" description="Disordered" evidence="1">
    <location>
        <begin position="60"/>
        <end position="79"/>
    </location>
</feature>
<name>A0ABS3D2R7_9ALTE</name>
<gene>
    <name evidence="2" type="ORF">J0A65_20530</name>
</gene>
<dbReference type="RefSeq" id="WP_206596211.1">
    <property type="nucleotide sequence ID" value="NZ_JAFKCS010000041.1"/>
</dbReference>
<proteinExistence type="predicted"/>
<evidence type="ECO:0000313" key="3">
    <source>
        <dbReference type="Proteomes" id="UP000663992"/>
    </source>
</evidence>
<dbReference type="EMBL" id="JAFKCS010000041">
    <property type="protein sequence ID" value="MBN7822264.1"/>
    <property type="molecule type" value="Genomic_DNA"/>
</dbReference>
<keyword evidence="3" id="KW-1185">Reference proteome</keyword>
<comment type="caution">
    <text evidence="2">The sequence shown here is derived from an EMBL/GenBank/DDBJ whole genome shotgun (WGS) entry which is preliminary data.</text>
</comment>
<reference evidence="2 3" key="1">
    <citation type="submission" date="2021-03" db="EMBL/GenBank/DDBJ databases">
        <title>novel species isolated from a fishpond in China.</title>
        <authorList>
            <person name="Lu H."/>
            <person name="Cai Z."/>
        </authorList>
    </citation>
    <scope>NUCLEOTIDE SEQUENCE [LARGE SCALE GENOMIC DNA]</scope>
    <source>
        <strain evidence="2 3">Y57</strain>
    </source>
</reference>
<evidence type="ECO:0000313" key="2">
    <source>
        <dbReference type="EMBL" id="MBN7822264.1"/>
    </source>
</evidence>
<sequence length="148" mass="16755">MPDYAHSKLSDEWIEVVVRCVMNCRSWGSVLLLLAGNALATDLPDDSIFSRYSVKPEELPAVEGEKSVQADPPAEKFNIRDPQPWITVKEPDARHQLMTGNSGLEQMVKRETERCRREQQNFLRRGEQFPLDCGDDGIGVTIGPWNLD</sequence>
<protein>
    <submittedName>
        <fullName evidence="2">Uncharacterized protein</fullName>
    </submittedName>
</protein>
<dbReference type="Proteomes" id="UP000663992">
    <property type="component" value="Unassembled WGS sequence"/>
</dbReference>